<dbReference type="InterPro" id="IPR018841">
    <property type="entry name" value="DUF2442"/>
</dbReference>
<dbReference type="Proteomes" id="UP000262004">
    <property type="component" value="Chromosome"/>
</dbReference>
<dbReference type="SUPFAM" id="SSF143880">
    <property type="entry name" value="NE0471 N-terminal domain-like"/>
    <property type="match status" value="1"/>
</dbReference>
<sequence>MDWDVVKVKPLDGYRLHLKLADGKEGIVDLTPLLSKKGFQELQDRDYFCRVFPFLGALTWPNGQDISPEWVLEHLTPNTEEVPV</sequence>
<evidence type="ECO:0000313" key="2">
    <source>
        <dbReference type="Proteomes" id="UP000262004"/>
    </source>
</evidence>
<dbReference type="AlphaFoldDB" id="A0A2Z6DV03"/>
<reference evidence="1 2" key="1">
    <citation type="submission" date="2018-04" db="EMBL/GenBank/DDBJ databases">
        <title>Complete genome sequence of Hydrogenophilus thermoluteolus TH-1.</title>
        <authorList>
            <person name="Arai H."/>
        </authorList>
    </citation>
    <scope>NUCLEOTIDE SEQUENCE [LARGE SCALE GENOMIC DNA]</scope>
    <source>
        <strain evidence="1 2">TH-1</strain>
    </source>
</reference>
<evidence type="ECO:0008006" key="3">
    <source>
        <dbReference type="Google" id="ProtNLM"/>
    </source>
</evidence>
<gene>
    <name evidence="1" type="ORF">HPTL_0005</name>
</gene>
<proteinExistence type="predicted"/>
<dbReference type="OrthoDB" id="3233810at2"/>
<dbReference type="Gene3D" id="3.30.2020.10">
    <property type="entry name" value="NE0471-like N-terminal domain"/>
    <property type="match status" value="1"/>
</dbReference>
<dbReference type="KEGG" id="htl:HPTL_0005"/>
<organism evidence="1 2">
    <name type="scientific">Hydrogenophilus thermoluteolus</name>
    <name type="common">Pseudomonas hydrogenothermophila</name>
    <dbReference type="NCBI Taxonomy" id="297"/>
    <lineage>
        <taxon>Bacteria</taxon>
        <taxon>Pseudomonadati</taxon>
        <taxon>Pseudomonadota</taxon>
        <taxon>Hydrogenophilia</taxon>
        <taxon>Hydrogenophilales</taxon>
        <taxon>Hydrogenophilaceae</taxon>
        <taxon>Hydrogenophilus</taxon>
    </lineage>
</organism>
<keyword evidence="2" id="KW-1185">Reference proteome</keyword>
<evidence type="ECO:0000313" key="1">
    <source>
        <dbReference type="EMBL" id="BBD76275.1"/>
    </source>
</evidence>
<accession>A0A2Z6DV03</accession>
<dbReference type="InterPro" id="IPR036782">
    <property type="entry name" value="NE0471-like_N"/>
</dbReference>
<dbReference type="RefSeq" id="WP_119334138.1">
    <property type="nucleotide sequence ID" value="NZ_AP018558.1"/>
</dbReference>
<dbReference type="Pfam" id="PF10387">
    <property type="entry name" value="DUF2442"/>
    <property type="match status" value="1"/>
</dbReference>
<dbReference type="EMBL" id="AP018558">
    <property type="protein sequence ID" value="BBD76275.1"/>
    <property type="molecule type" value="Genomic_DNA"/>
</dbReference>
<name>A0A2Z6DV03_HYDTE</name>
<protein>
    <recommendedName>
        <fullName evidence="3">DUF2442 domain-containing protein</fullName>
    </recommendedName>
</protein>